<proteinExistence type="inferred from homology"/>
<keyword evidence="5" id="KW-0169">Cobalamin biosynthesis</keyword>
<dbReference type="PANTHER" id="PTHR43463:SF1">
    <property type="entry name" value="NICOTINATE-NUCLEOTIDE--DIMETHYLBENZIMIDAZOLE PHOSPHORIBOSYLTRANSFERASE"/>
    <property type="match status" value="1"/>
</dbReference>
<evidence type="ECO:0000313" key="10">
    <source>
        <dbReference type="EMBL" id="MFC7290332.1"/>
    </source>
</evidence>
<dbReference type="EC" id="2.4.2.21" evidence="3"/>
<dbReference type="EMBL" id="JBHTBR010000002">
    <property type="protein sequence ID" value="MFC7290332.1"/>
    <property type="molecule type" value="Genomic_DNA"/>
</dbReference>
<comment type="caution">
    <text evidence="10">The sequence shown here is derived from an EMBL/GenBank/DDBJ whole genome shotgun (WGS) entry which is preliminary data.</text>
</comment>
<reference evidence="11" key="1">
    <citation type="journal article" date="2019" name="Int. J. Syst. Evol. Microbiol.">
        <title>The Global Catalogue of Microorganisms (GCM) 10K type strain sequencing project: providing services to taxonomists for standard genome sequencing and annotation.</title>
        <authorList>
            <consortium name="The Broad Institute Genomics Platform"/>
            <consortium name="The Broad Institute Genome Sequencing Center for Infectious Disease"/>
            <person name="Wu L."/>
            <person name="Ma J."/>
        </authorList>
    </citation>
    <scope>NUCLEOTIDE SEQUENCE [LARGE SCALE GENOMIC DNA]</scope>
    <source>
        <strain evidence="11">CCUG 51308</strain>
    </source>
</reference>
<dbReference type="InterPro" id="IPR036087">
    <property type="entry name" value="Nict_dMeBzImd_PRibTrfase_sf"/>
</dbReference>
<dbReference type="Gene3D" id="1.10.1610.10">
    <property type="match status" value="1"/>
</dbReference>
<evidence type="ECO:0000313" key="11">
    <source>
        <dbReference type="Proteomes" id="UP001596492"/>
    </source>
</evidence>
<sequence length="328" mass="33965">MSPLDDIRALVESAPDGDLAAKQSAIERQNHLRQAPGGLGRLSEIVAWMAQWQGTPIPKIERPMVAIYASSHGITKHGVASQPGANTKRMVEMLRTGGAATNHIAAAGGAGLRVFEMAIEKPTADFSEGPAMSEKECAATIAFGMEAIAEKPDLLVLGETGIGGGTAAAAVACAMFGGNATYWVRAGAWVPPEVVEARVEVVRKAMETHRGQLSDPLEILRRVGGRELAALVGAIIAARMQGIPVILDVFSTCVAASVVHALKSGGADHCLAGHLSSEPAHRAILDRLSQKPLLDLGLRCSEGAGASATIGLLKAACAANEHADIGDD</sequence>
<evidence type="ECO:0000256" key="1">
    <source>
        <dbReference type="ARBA" id="ARBA00005049"/>
    </source>
</evidence>
<dbReference type="SUPFAM" id="SSF52733">
    <property type="entry name" value="Nicotinate mononucleotide:5,6-dimethylbenzimidazole phosphoribosyltransferase (CobT)"/>
    <property type="match status" value="1"/>
</dbReference>
<evidence type="ECO:0000256" key="5">
    <source>
        <dbReference type="ARBA" id="ARBA00022573"/>
    </source>
</evidence>
<keyword evidence="7 10" id="KW-0808">Transferase</keyword>
<dbReference type="Proteomes" id="UP001596492">
    <property type="component" value="Unassembled WGS sequence"/>
</dbReference>
<evidence type="ECO:0000256" key="4">
    <source>
        <dbReference type="ARBA" id="ARBA00015486"/>
    </source>
</evidence>
<evidence type="ECO:0000256" key="2">
    <source>
        <dbReference type="ARBA" id="ARBA00007110"/>
    </source>
</evidence>
<comment type="pathway">
    <text evidence="1">Nucleoside biosynthesis; alpha-ribazole biosynthesis; alpha-ribazole from 5,6-dimethylbenzimidazole: step 1/2.</text>
</comment>
<evidence type="ECO:0000256" key="3">
    <source>
        <dbReference type="ARBA" id="ARBA00011991"/>
    </source>
</evidence>
<organism evidence="10 11">
    <name type="scientific">Hirschia litorea</name>
    <dbReference type="NCBI Taxonomy" id="1199156"/>
    <lineage>
        <taxon>Bacteria</taxon>
        <taxon>Pseudomonadati</taxon>
        <taxon>Pseudomonadota</taxon>
        <taxon>Alphaproteobacteria</taxon>
        <taxon>Hyphomonadales</taxon>
        <taxon>Hyphomonadaceae</taxon>
        <taxon>Hirschia</taxon>
    </lineage>
</organism>
<dbReference type="Pfam" id="PF02277">
    <property type="entry name" value="DBI_PRT"/>
    <property type="match status" value="1"/>
</dbReference>
<dbReference type="CDD" id="cd02439">
    <property type="entry name" value="DMB-PRT_CobT"/>
    <property type="match status" value="1"/>
</dbReference>
<dbReference type="PANTHER" id="PTHR43463">
    <property type="entry name" value="NICOTINATE-NUCLEOTIDE--DIMETHYLBENZIMIDAZOLE PHOSPHORIBOSYLTRANSFERASE"/>
    <property type="match status" value="1"/>
</dbReference>
<keyword evidence="6 10" id="KW-0328">Glycosyltransferase</keyword>
<dbReference type="GO" id="GO:0008939">
    <property type="term" value="F:nicotinate-nucleotide-dimethylbenzimidazole phosphoribosyltransferase activity"/>
    <property type="evidence" value="ECO:0007669"/>
    <property type="project" value="UniProtKB-EC"/>
</dbReference>
<accession>A0ABW2IH72</accession>
<dbReference type="InterPro" id="IPR023195">
    <property type="entry name" value="Nict_dMeBzImd_PRibTrfase_N"/>
</dbReference>
<keyword evidence="11" id="KW-1185">Reference proteome</keyword>
<comment type="catalytic activity">
    <reaction evidence="9">
        <text>5,6-dimethylbenzimidazole + nicotinate beta-D-ribonucleotide = alpha-ribazole 5'-phosphate + nicotinate + H(+)</text>
        <dbReference type="Rhea" id="RHEA:11196"/>
        <dbReference type="ChEBI" id="CHEBI:15378"/>
        <dbReference type="ChEBI" id="CHEBI:15890"/>
        <dbReference type="ChEBI" id="CHEBI:32544"/>
        <dbReference type="ChEBI" id="CHEBI:57502"/>
        <dbReference type="ChEBI" id="CHEBI:57918"/>
        <dbReference type="EC" id="2.4.2.21"/>
    </reaction>
</comment>
<evidence type="ECO:0000256" key="9">
    <source>
        <dbReference type="ARBA" id="ARBA00047340"/>
    </source>
</evidence>
<dbReference type="InterPro" id="IPR003200">
    <property type="entry name" value="Nict_dMeBzImd_PRibTrfase"/>
</dbReference>
<evidence type="ECO:0000256" key="8">
    <source>
        <dbReference type="ARBA" id="ARBA00030686"/>
    </source>
</evidence>
<comment type="similarity">
    <text evidence="2">Belongs to the CobT family.</text>
</comment>
<gene>
    <name evidence="10" type="ORF">ACFQS8_01770</name>
</gene>
<evidence type="ECO:0000256" key="7">
    <source>
        <dbReference type="ARBA" id="ARBA00022679"/>
    </source>
</evidence>
<dbReference type="Gene3D" id="3.40.50.10210">
    <property type="match status" value="1"/>
</dbReference>
<protein>
    <recommendedName>
        <fullName evidence="4">Nicotinate-nucleotide--dimethylbenzimidazole phosphoribosyltransferase</fullName>
        <ecNumber evidence="3">2.4.2.21</ecNumber>
    </recommendedName>
    <alternativeName>
        <fullName evidence="8">N(1)-alpha-phosphoribosyltransferase</fullName>
    </alternativeName>
</protein>
<name>A0ABW2IH72_9PROT</name>
<evidence type="ECO:0000256" key="6">
    <source>
        <dbReference type="ARBA" id="ARBA00022676"/>
    </source>
</evidence>